<name>D7CU59_TRURR</name>
<dbReference type="SUPFAM" id="SSF48317">
    <property type="entry name" value="Acid phosphatase/Vanadium-dependent haloperoxidase"/>
    <property type="match status" value="1"/>
</dbReference>
<feature type="transmembrane region" description="Helical" evidence="1">
    <location>
        <begin position="261"/>
        <end position="283"/>
    </location>
</feature>
<sequence length="293" mass="31267">MDTVLFLQSFASPALDRFFQLVTDLGSEGAYIVLLLSVYLALDARLGQRLGVFVLVTFFVNFHLKGLVGTPRPFELDPALGRTPEAVAGALGPGFPSAHAQSSLTFWGYAALWLRRRWFWALALALVALVSLSRLYLGVHVLADVLGGLALGALFLGLVRAAEPLWGRLQGVPKGARVALGVLAPLALMLLLPPPGLEPDLILGALAAFLTAPLLAPYAPPRALWQRLVAAAFGVALVFAALLLSSLLLPEALKRDPLGGFARYLVIGYAGLLLVPALVSWVWPRVKVVRAAD</sequence>
<dbReference type="KEGG" id="tra:Trad_0823"/>
<evidence type="ECO:0000313" key="4">
    <source>
        <dbReference type="Proteomes" id="UP000000379"/>
    </source>
</evidence>
<dbReference type="Gene3D" id="1.20.144.10">
    <property type="entry name" value="Phosphatidic acid phosphatase type 2/haloperoxidase"/>
    <property type="match status" value="1"/>
</dbReference>
<dbReference type="Proteomes" id="UP000000379">
    <property type="component" value="Chromosome"/>
</dbReference>
<reference evidence="4" key="1">
    <citation type="submission" date="2010-05" db="EMBL/GenBank/DDBJ databases">
        <title>The complete genome of Truepera radiovictris DSM 17093.</title>
        <authorList>
            <consortium name="US DOE Joint Genome Institute (JGI-PGF)"/>
            <person name="Lucas S."/>
            <person name="Copeland A."/>
            <person name="Lapidus A."/>
            <person name="Glavina del Rio T."/>
            <person name="Dalin E."/>
            <person name="Tice H."/>
            <person name="Bruce D."/>
            <person name="Goodwin L."/>
            <person name="Pitluck S."/>
            <person name="Kyrpides N."/>
            <person name="Mavromatis K."/>
            <person name="Ovchinnikova G."/>
            <person name="Munk A.C."/>
            <person name="Detter J.C."/>
            <person name="Han C."/>
            <person name="Tapia R."/>
            <person name="Land M."/>
            <person name="Hauser L."/>
            <person name="Markowitz V."/>
            <person name="Cheng J.-F."/>
            <person name="Hugenholtz P."/>
            <person name="Woyke T."/>
            <person name="Wu D."/>
            <person name="Tindall B."/>
            <person name="Pomrenke H.G."/>
            <person name="Brambilla E."/>
            <person name="Klenk H.-P."/>
            <person name="Eisen J.A."/>
        </authorList>
    </citation>
    <scope>NUCLEOTIDE SEQUENCE [LARGE SCALE GENOMIC DNA]</scope>
    <source>
        <strain evidence="4">DSM 17093 / CIP 108686 / LMG 22925 / RQ-24</strain>
    </source>
</reference>
<dbReference type="SMART" id="SM00014">
    <property type="entry name" value="acidPPc"/>
    <property type="match status" value="1"/>
</dbReference>
<dbReference type="PANTHER" id="PTHR14969">
    <property type="entry name" value="SPHINGOSINE-1-PHOSPHATE PHOSPHOHYDROLASE"/>
    <property type="match status" value="1"/>
</dbReference>
<feature type="transmembrane region" description="Helical" evidence="1">
    <location>
        <begin position="145"/>
        <end position="166"/>
    </location>
</feature>
<feature type="transmembrane region" description="Helical" evidence="1">
    <location>
        <begin position="118"/>
        <end position="139"/>
    </location>
</feature>
<reference evidence="3 4" key="2">
    <citation type="journal article" date="2011" name="Stand. Genomic Sci.">
        <title>Complete genome sequence of Truepera radiovictrix type strain (RQ-24).</title>
        <authorList>
            <person name="Ivanova N."/>
            <person name="Rohde C."/>
            <person name="Munk C."/>
            <person name="Nolan M."/>
            <person name="Lucas S."/>
            <person name="Del Rio T.G."/>
            <person name="Tice H."/>
            <person name="Deshpande S."/>
            <person name="Cheng J.F."/>
            <person name="Tapia R."/>
            <person name="Han C."/>
            <person name="Goodwin L."/>
            <person name="Pitluck S."/>
            <person name="Liolios K."/>
            <person name="Mavromatis K."/>
            <person name="Mikhailova N."/>
            <person name="Pati A."/>
            <person name="Chen A."/>
            <person name="Palaniappan K."/>
            <person name="Land M."/>
            <person name="Hauser L."/>
            <person name="Chang Y.J."/>
            <person name="Jeffries C.D."/>
            <person name="Brambilla E."/>
            <person name="Rohde M."/>
            <person name="Goker M."/>
            <person name="Tindall B.J."/>
            <person name="Woyke T."/>
            <person name="Bristow J."/>
            <person name="Eisen J.A."/>
            <person name="Markowitz V."/>
            <person name="Hugenholtz P."/>
            <person name="Kyrpides N.C."/>
            <person name="Klenk H.P."/>
            <person name="Lapidus A."/>
        </authorList>
    </citation>
    <scope>NUCLEOTIDE SEQUENCE [LARGE SCALE GENOMIC DNA]</scope>
    <source>
        <strain evidence="4">DSM 17093 / CIP 108686 / LMG 22925 / RQ-24</strain>
    </source>
</reference>
<keyword evidence="4" id="KW-1185">Reference proteome</keyword>
<accession>D7CU59</accession>
<feature type="transmembrane region" description="Helical" evidence="1">
    <location>
        <begin position="201"/>
        <end position="219"/>
    </location>
</feature>
<feature type="domain" description="Phosphatidic acid phosphatase type 2/haloperoxidase" evidence="2">
    <location>
        <begin position="41"/>
        <end position="160"/>
    </location>
</feature>
<dbReference type="PANTHER" id="PTHR14969:SF13">
    <property type="entry name" value="AT30094P"/>
    <property type="match status" value="1"/>
</dbReference>
<evidence type="ECO:0000313" key="3">
    <source>
        <dbReference type="EMBL" id="ADI13957.1"/>
    </source>
</evidence>
<evidence type="ECO:0000256" key="1">
    <source>
        <dbReference type="SAM" id="Phobius"/>
    </source>
</evidence>
<dbReference type="InterPro" id="IPR000326">
    <property type="entry name" value="PAP2/HPO"/>
</dbReference>
<keyword evidence="1" id="KW-0472">Membrane</keyword>
<proteinExistence type="predicted"/>
<dbReference type="AlphaFoldDB" id="D7CU59"/>
<keyword evidence="1" id="KW-1133">Transmembrane helix</keyword>
<feature type="transmembrane region" description="Helical" evidence="1">
    <location>
        <begin position="228"/>
        <end position="249"/>
    </location>
</feature>
<dbReference type="InterPro" id="IPR036938">
    <property type="entry name" value="PAP2/HPO_sf"/>
</dbReference>
<dbReference type="STRING" id="649638.Trad_0823"/>
<dbReference type="RefSeq" id="WP_013177329.1">
    <property type="nucleotide sequence ID" value="NC_014221.1"/>
</dbReference>
<protein>
    <submittedName>
        <fullName evidence="3">Phosphoesterase PA-phosphatase related protein</fullName>
    </submittedName>
</protein>
<feature type="transmembrane region" description="Helical" evidence="1">
    <location>
        <begin position="178"/>
        <end position="195"/>
    </location>
</feature>
<organism evidence="3 4">
    <name type="scientific">Truepera radiovictrix (strain DSM 17093 / CIP 108686 / LMG 22925 / RQ-24)</name>
    <dbReference type="NCBI Taxonomy" id="649638"/>
    <lineage>
        <taxon>Bacteria</taxon>
        <taxon>Thermotogati</taxon>
        <taxon>Deinococcota</taxon>
        <taxon>Deinococci</taxon>
        <taxon>Trueperales</taxon>
        <taxon>Trueperaceae</taxon>
        <taxon>Truepera</taxon>
    </lineage>
</organism>
<dbReference type="EMBL" id="CP002049">
    <property type="protein sequence ID" value="ADI13957.1"/>
    <property type="molecule type" value="Genomic_DNA"/>
</dbReference>
<keyword evidence="1" id="KW-0812">Transmembrane</keyword>
<evidence type="ECO:0000259" key="2">
    <source>
        <dbReference type="SMART" id="SM00014"/>
    </source>
</evidence>
<dbReference type="eggNOG" id="COG0671">
    <property type="taxonomic scope" value="Bacteria"/>
</dbReference>
<gene>
    <name evidence="3" type="ordered locus">Trad_0823</name>
</gene>
<dbReference type="HOGENOM" id="CLU_068892_1_1_0"/>
<feature type="transmembrane region" description="Helical" evidence="1">
    <location>
        <begin position="21"/>
        <end position="40"/>
    </location>
</feature>
<dbReference type="Pfam" id="PF01569">
    <property type="entry name" value="PAP2"/>
    <property type="match status" value="1"/>
</dbReference>